<reference evidence="3" key="1">
    <citation type="submission" date="2023-12" db="EMBL/GenBank/DDBJ databases">
        <title>Novel isolates from deep terrestrial aquifers shed light on the physiology and ecology of the class Limnochordia.</title>
        <authorList>
            <person name="Karnachuk O.V."/>
            <person name="Lukina A.P."/>
            <person name="Avakyan M.R."/>
            <person name="Kadnikov V."/>
            <person name="Begmatov S."/>
            <person name="Beletsky A.V."/>
            <person name="Mardanov A.V."/>
            <person name="Ravin N.V."/>
        </authorList>
    </citation>
    <scope>NUCLEOTIDE SEQUENCE [LARGE SCALE GENOMIC DNA]</scope>
    <source>
        <strain evidence="3">LN</strain>
    </source>
</reference>
<gene>
    <name evidence="2" type="ORF">VLY81_06185</name>
</gene>
<dbReference type="Gene3D" id="3.40.50.150">
    <property type="entry name" value="Vaccinia Virus protein VP39"/>
    <property type="match status" value="1"/>
</dbReference>
<dbReference type="Pfam" id="PF08241">
    <property type="entry name" value="Methyltransf_11"/>
    <property type="match status" value="1"/>
</dbReference>
<dbReference type="EMBL" id="CP141614">
    <property type="protein sequence ID" value="WRP15739.1"/>
    <property type="molecule type" value="Genomic_DNA"/>
</dbReference>
<dbReference type="GO" id="GO:0008168">
    <property type="term" value="F:methyltransferase activity"/>
    <property type="evidence" value="ECO:0007669"/>
    <property type="project" value="UniProtKB-KW"/>
</dbReference>
<keyword evidence="3" id="KW-1185">Reference proteome</keyword>
<keyword evidence="2" id="KW-0808">Transferase</keyword>
<name>A0ABZ1BSJ8_9FIRM</name>
<evidence type="ECO:0000259" key="1">
    <source>
        <dbReference type="Pfam" id="PF08241"/>
    </source>
</evidence>
<dbReference type="InterPro" id="IPR029063">
    <property type="entry name" value="SAM-dependent_MTases_sf"/>
</dbReference>
<dbReference type="InterPro" id="IPR013216">
    <property type="entry name" value="Methyltransf_11"/>
</dbReference>
<dbReference type="GO" id="GO:0032259">
    <property type="term" value="P:methylation"/>
    <property type="evidence" value="ECO:0007669"/>
    <property type="project" value="UniProtKB-KW"/>
</dbReference>
<protein>
    <submittedName>
        <fullName evidence="2">Class I SAM-dependent methyltransferase</fullName>
    </submittedName>
</protein>
<accession>A0ABZ1BSJ8</accession>
<organism evidence="2 3">
    <name type="scientific">Geochorda subterranea</name>
    <dbReference type="NCBI Taxonomy" id="3109564"/>
    <lineage>
        <taxon>Bacteria</taxon>
        <taxon>Bacillati</taxon>
        <taxon>Bacillota</taxon>
        <taxon>Limnochordia</taxon>
        <taxon>Limnochordales</taxon>
        <taxon>Geochordaceae</taxon>
        <taxon>Geochorda</taxon>
    </lineage>
</organism>
<dbReference type="Proteomes" id="UP001333102">
    <property type="component" value="Chromosome"/>
</dbReference>
<feature type="domain" description="Methyltransferase type 11" evidence="1">
    <location>
        <begin position="53"/>
        <end position="149"/>
    </location>
</feature>
<evidence type="ECO:0000313" key="2">
    <source>
        <dbReference type="EMBL" id="WRP15739.1"/>
    </source>
</evidence>
<evidence type="ECO:0000313" key="3">
    <source>
        <dbReference type="Proteomes" id="UP001333102"/>
    </source>
</evidence>
<dbReference type="SUPFAM" id="SSF53335">
    <property type="entry name" value="S-adenosyl-L-methionine-dependent methyltransferases"/>
    <property type="match status" value="1"/>
</dbReference>
<keyword evidence="2" id="KW-0489">Methyltransferase</keyword>
<proteinExistence type="predicted"/>
<sequence>MTTARGDGAVRRLVEEHAGRYDRWYETEPGRVLFEAELRALRRVAADLPGPRLEVGVGTGRFAEPLAIDVGVDLAYAGLWLYRQRTLGLTPPAGRRLPVHLLQADGARLPFGSATIGSVFLIVSICFAAEPRGLVVEAARVVRPGGAVLAAFIDRESPWGRWYREKGESGHLFYEHARFLTATEVRAWLEAAGLRVHRAASTLLQPPGDAPRPETPVEGLVPGAGFVCMVAGR</sequence>
<dbReference type="RefSeq" id="WP_324670147.1">
    <property type="nucleotide sequence ID" value="NZ_CP141614.1"/>
</dbReference>
<dbReference type="CDD" id="cd02440">
    <property type="entry name" value="AdoMet_MTases"/>
    <property type="match status" value="1"/>
</dbReference>